<dbReference type="InterPro" id="IPR006840">
    <property type="entry name" value="ChaC"/>
</dbReference>
<dbReference type="GO" id="GO:0006751">
    <property type="term" value="P:glutathione catabolic process"/>
    <property type="evidence" value="ECO:0007669"/>
    <property type="project" value="InterPro"/>
</dbReference>
<dbReference type="Pfam" id="PF04752">
    <property type="entry name" value="ChaC"/>
    <property type="match status" value="1"/>
</dbReference>
<comment type="caution">
    <text evidence="3">The sequence shown here is derived from an EMBL/GenBank/DDBJ whole genome shotgun (WGS) entry which is preliminary data.</text>
</comment>
<organism evidence="3 4">
    <name type="scientific">Microbaculum marinisediminis</name>
    <dbReference type="NCBI Taxonomy" id="2931392"/>
    <lineage>
        <taxon>Bacteria</taxon>
        <taxon>Pseudomonadati</taxon>
        <taxon>Pseudomonadota</taxon>
        <taxon>Alphaproteobacteria</taxon>
        <taxon>Hyphomicrobiales</taxon>
        <taxon>Tepidamorphaceae</taxon>
        <taxon>Microbaculum</taxon>
    </lineage>
</organism>
<dbReference type="Proteomes" id="UP001320898">
    <property type="component" value="Unassembled WGS sequence"/>
</dbReference>
<dbReference type="InterPro" id="IPR036568">
    <property type="entry name" value="GGCT-like_sf"/>
</dbReference>
<evidence type="ECO:0000313" key="4">
    <source>
        <dbReference type="Proteomes" id="UP001320898"/>
    </source>
</evidence>
<keyword evidence="2" id="KW-0456">Lyase</keyword>
<dbReference type="PANTHER" id="PTHR12192:SF2">
    <property type="entry name" value="GLUTATHIONE-SPECIFIC GAMMA-GLUTAMYLCYCLOTRANSFERASE 2"/>
    <property type="match status" value="1"/>
</dbReference>
<dbReference type="EMBL" id="JALIDZ010000004">
    <property type="protein sequence ID" value="MCT8972384.1"/>
    <property type="molecule type" value="Genomic_DNA"/>
</dbReference>
<evidence type="ECO:0000256" key="2">
    <source>
        <dbReference type="ARBA" id="ARBA00023239"/>
    </source>
</evidence>
<dbReference type="EC" id="4.3.2.7" evidence="1"/>
<dbReference type="GO" id="GO:0061928">
    <property type="term" value="F:glutathione specific gamma-glutamylcyclotransferase activity"/>
    <property type="evidence" value="ECO:0007669"/>
    <property type="project" value="UniProtKB-EC"/>
</dbReference>
<accession>A0AAW5QXW3</accession>
<dbReference type="SUPFAM" id="SSF110857">
    <property type="entry name" value="Gamma-glutamyl cyclotransferase-like"/>
    <property type="match status" value="1"/>
</dbReference>
<keyword evidence="4" id="KW-1185">Reference proteome</keyword>
<sequence>MSDFWVFGYGSLMWRPGFEHVERVPARLRGLHRSLCVYSHVHRGTPDRPGLVLGLDRGGACLGVAFRIAPQARAAVVDYLRAREQVTMVYREVTRQIELLDGSHRATPALCYVVDRAHQQYAGALPLNRQIELVRQGHGMSGPNVDYVRATLDHMDEIGVVDKRLAVLGRALTDQA</sequence>
<name>A0AAW5QXW3_9HYPH</name>
<evidence type="ECO:0000313" key="3">
    <source>
        <dbReference type="EMBL" id="MCT8972384.1"/>
    </source>
</evidence>
<reference evidence="3 4" key="1">
    <citation type="submission" date="2022-04" db="EMBL/GenBank/DDBJ databases">
        <authorList>
            <person name="Ye Y.-Q."/>
            <person name="Du Z.-J."/>
        </authorList>
    </citation>
    <scope>NUCLEOTIDE SEQUENCE [LARGE SCALE GENOMIC DNA]</scope>
    <source>
        <strain evidence="3 4">A6E488</strain>
    </source>
</reference>
<dbReference type="AlphaFoldDB" id="A0AAW5QXW3"/>
<dbReference type="GO" id="GO:0005737">
    <property type="term" value="C:cytoplasm"/>
    <property type="evidence" value="ECO:0007669"/>
    <property type="project" value="TreeGrafter"/>
</dbReference>
<evidence type="ECO:0000256" key="1">
    <source>
        <dbReference type="ARBA" id="ARBA00012344"/>
    </source>
</evidence>
<proteinExistence type="predicted"/>
<protein>
    <recommendedName>
        <fullName evidence="1">glutathione-specific gamma-glutamylcyclotransferase</fullName>
        <ecNumber evidence="1">4.3.2.7</ecNumber>
    </recommendedName>
</protein>
<dbReference type="Gene3D" id="3.10.490.10">
    <property type="entry name" value="Gamma-glutamyl cyclotransferase-like"/>
    <property type="match status" value="1"/>
</dbReference>
<dbReference type="PANTHER" id="PTHR12192">
    <property type="entry name" value="CATION TRANSPORT PROTEIN CHAC-RELATED"/>
    <property type="match status" value="1"/>
</dbReference>
<gene>
    <name evidence="3" type="ORF">MUB46_11000</name>
</gene>
<dbReference type="InterPro" id="IPR013024">
    <property type="entry name" value="GGCT-like"/>
</dbReference>
<dbReference type="RefSeq" id="WP_261615946.1">
    <property type="nucleotide sequence ID" value="NZ_JALIDZ010000004.1"/>
</dbReference>
<dbReference type="CDD" id="cd06661">
    <property type="entry name" value="GGCT_like"/>
    <property type="match status" value="1"/>
</dbReference>